<accession>A0A8J2RSI4</accession>
<dbReference type="Pfam" id="PF07647">
    <property type="entry name" value="SAM_2"/>
    <property type="match status" value="1"/>
</dbReference>
<proteinExistence type="predicted"/>
<evidence type="ECO:0000313" key="3">
    <source>
        <dbReference type="Proteomes" id="UP000789390"/>
    </source>
</evidence>
<reference evidence="2" key="1">
    <citation type="submission" date="2021-11" db="EMBL/GenBank/DDBJ databases">
        <authorList>
            <person name="Schell T."/>
        </authorList>
    </citation>
    <scope>NUCLEOTIDE SEQUENCE</scope>
    <source>
        <strain evidence="2">M5</strain>
    </source>
</reference>
<protein>
    <recommendedName>
        <fullName evidence="1">SAM domain-containing protein</fullName>
    </recommendedName>
</protein>
<dbReference type="InterPro" id="IPR001660">
    <property type="entry name" value="SAM"/>
</dbReference>
<feature type="domain" description="SAM" evidence="1">
    <location>
        <begin position="6"/>
        <end position="52"/>
    </location>
</feature>
<dbReference type="OrthoDB" id="6394212at2759"/>
<dbReference type="EMBL" id="CAKKLH010000298">
    <property type="protein sequence ID" value="CAH0109980.1"/>
    <property type="molecule type" value="Genomic_DNA"/>
</dbReference>
<sequence length="177" mass="19363">MDITQWSASEVRQALEAEGFETDICDTFLDQGIDGSLIKGINSGDLAEMGLTLKLGPKKRLLSFLHNIGQSANNPDKVRSENLNASCSSQAETANTNPEKVRSENLNATCSSQAETANTNPKEVRSENLNATCSSQLHYPPYIKPLFHFFEQRVVQIASLSASTADFVSRLESIQPL</sequence>
<dbReference type="AlphaFoldDB" id="A0A8J2RSI4"/>
<evidence type="ECO:0000259" key="1">
    <source>
        <dbReference type="PROSITE" id="PS50105"/>
    </source>
</evidence>
<dbReference type="Gene3D" id="1.10.150.50">
    <property type="entry name" value="Transcription Factor, Ets-1"/>
    <property type="match status" value="1"/>
</dbReference>
<dbReference type="InterPro" id="IPR013761">
    <property type="entry name" value="SAM/pointed_sf"/>
</dbReference>
<evidence type="ECO:0000313" key="2">
    <source>
        <dbReference type="EMBL" id="CAH0109980.1"/>
    </source>
</evidence>
<gene>
    <name evidence="2" type="ORF">DGAL_LOCUS13473</name>
</gene>
<organism evidence="2 3">
    <name type="scientific">Daphnia galeata</name>
    <dbReference type="NCBI Taxonomy" id="27404"/>
    <lineage>
        <taxon>Eukaryota</taxon>
        <taxon>Metazoa</taxon>
        <taxon>Ecdysozoa</taxon>
        <taxon>Arthropoda</taxon>
        <taxon>Crustacea</taxon>
        <taxon>Branchiopoda</taxon>
        <taxon>Diplostraca</taxon>
        <taxon>Cladocera</taxon>
        <taxon>Anomopoda</taxon>
        <taxon>Daphniidae</taxon>
        <taxon>Daphnia</taxon>
    </lineage>
</organism>
<comment type="caution">
    <text evidence="2">The sequence shown here is derived from an EMBL/GenBank/DDBJ whole genome shotgun (WGS) entry which is preliminary data.</text>
</comment>
<dbReference type="SUPFAM" id="SSF47769">
    <property type="entry name" value="SAM/Pointed domain"/>
    <property type="match status" value="1"/>
</dbReference>
<dbReference type="PROSITE" id="PS50105">
    <property type="entry name" value="SAM_DOMAIN"/>
    <property type="match status" value="1"/>
</dbReference>
<keyword evidence="3" id="KW-1185">Reference proteome</keyword>
<dbReference type="Proteomes" id="UP000789390">
    <property type="component" value="Unassembled WGS sequence"/>
</dbReference>
<name>A0A8J2RSI4_9CRUS</name>